<name>A0A319DG86_9EURO</name>
<dbReference type="EMBL" id="KZ825837">
    <property type="protein sequence ID" value="PYH96465.1"/>
    <property type="molecule type" value="Genomic_DNA"/>
</dbReference>
<sequence>MPAYCTPYGVPVGSNKSSSLSQLQLSLPTAQSTECSIHSSAAAACLTAMTKLQLPLQGSSTGNGIGGRLPSGIHVGRRAGAVPWSSETRPWEHDVACLYLLYLSTARRTPRGANQQCCRDCHSVHPPSVRRRTVSEDASTRQDRRAASQTG</sequence>
<dbReference type="VEuPathDB" id="FungiDB:BO71DRAFT_397080"/>
<organism evidence="2 3">
    <name type="scientific">Aspergillus ellipticus CBS 707.79</name>
    <dbReference type="NCBI Taxonomy" id="1448320"/>
    <lineage>
        <taxon>Eukaryota</taxon>
        <taxon>Fungi</taxon>
        <taxon>Dikarya</taxon>
        <taxon>Ascomycota</taxon>
        <taxon>Pezizomycotina</taxon>
        <taxon>Eurotiomycetes</taxon>
        <taxon>Eurotiomycetidae</taxon>
        <taxon>Eurotiales</taxon>
        <taxon>Aspergillaceae</taxon>
        <taxon>Aspergillus</taxon>
        <taxon>Aspergillus subgen. Circumdati</taxon>
    </lineage>
</organism>
<keyword evidence="3" id="KW-1185">Reference proteome</keyword>
<dbReference type="AlphaFoldDB" id="A0A319DG86"/>
<gene>
    <name evidence="2" type="ORF">BO71DRAFT_397080</name>
</gene>
<feature type="compositionally biased region" description="Basic and acidic residues" evidence="1">
    <location>
        <begin position="133"/>
        <end position="151"/>
    </location>
</feature>
<proteinExistence type="predicted"/>
<feature type="region of interest" description="Disordered" evidence="1">
    <location>
        <begin position="129"/>
        <end position="151"/>
    </location>
</feature>
<evidence type="ECO:0000256" key="1">
    <source>
        <dbReference type="SAM" id="MobiDB-lite"/>
    </source>
</evidence>
<evidence type="ECO:0000313" key="3">
    <source>
        <dbReference type="Proteomes" id="UP000247810"/>
    </source>
</evidence>
<dbReference type="Proteomes" id="UP000247810">
    <property type="component" value="Unassembled WGS sequence"/>
</dbReference>
<reference evidence="2 3" key="1">
    <citation type="submission" date="2018-02" db="EMBL/GenBank/DDBJ databases">
        <title>The genomes of Aspergillus section Nigri reveals drivers in fungal speciation.</title>
        <authorList>
            <consortium name="DOE Joint Genome Institute"/>
            <person name="Vesth T.C."/>
            <person name="Nybo J."/>
            <person name="Theobald S."/>
            <person name="Brandl J."/>
            <person name="Frisvad J.C."/>
            <person name="Nielsen K.F."/>
            <person name="Lyhne E.K."/>
            <person name="Kogle M.E."/>
            <person name="Kuo A."/>
            <person name="Riley R."/>
            <person name="Clum A."/>
            <person name="Nolan M."/>
            <person name="Lipzen A."/>
            <person name="Salamov A."/>
            <person name="Henrissat B."/>
            <person name="Wiebenga A."/>
            <person name="De vries R.P."/>
            <person name="Grigoriev I.V."/>
            <person name="Mortensen U.H."/>
            <person name="Andersen M.R."/>
            <person name="Baker S.E."/>
        </authorList>
    </citation>
    <scope>NUCLEOTIDE SEQUENCE [LARGE SCALE GENOMIC DNA]</scope>
    <source>
        <strain evidence="2 3">CBS 707.79</strain>
    </source>
</reference>
<protein>
    <submittedName>
        <fullName evidence="2">Uncharacterized protein</fullName>
    </submittedName>
</protein>
<evidence type="ECO:0000313" key="2">
    <source>
        <dbReference type="EMBL" id="PYH96465.1"/>
    </source>
</evidence>
<accession>A0A319DG86</accession>